<name>A0AAX2M8D9_CHRVL</name>
<gene>
    <name evidence="1" type="ORF">NCTC8684_01848</name>
</gene>
<sequence>MWAFPDRKCGACCLMPEATALFQGRATEFLDGRREAKFFYVARVYHYERPQAGRYREFTPLGFEYLSDDLAASQPHEPAALPGFSGQPEAALSARQRGSAYLNGEGFEMRVPELGAQKQGMGGGAYREGAGFGIGLGRLALALEAQGIPL</sequence>
<comment type="caution">
    <text evidence="1">The sequence shown here is derived from an EMBL/GenBank/DDBJ whole genome shotgun (WGS) entry which is preliminary data.</text>
</comment>
<dbReference type="EMBL" id="UIGR01000001">
    <property type="protein sequence ID" value="SUX32767.1"/>
    <property type="molecule type" value="Genomic_DNA"/>
</dbReference>
<accession>A0AAX2M8D9</accession>
<evidence type="ECO:0000313" key="2">
    <source>
        <dbReference type="Proteomes" id="UP000254029"/>
    </source>
</evidence>
<dbReference type="InterPro" id="IPR045864">
    <property type="entry name" value="aa-tRNA-synth_II/BPL/LPL"/>
</dbReference>
<dbReference type="RefSeq" id="WP_207552513.1">
    <property type="nucleotide sequence ID" value="NZ_JBHMEH010000006.1"/>
</dbReference>
<reference evidence="1 2" key="1">
    <citation type="submission" date="2018-06" db="EMBL/GenBank/DDBJ databases">
        <authorList>
            <consortium name="Pathogen Informatics"/>
            <person name="Doyle S."/>
        </authorList>
    </citation>
    <scope>NUCLEOTIDE SEQUENCE [LARGE SCALE GENOMIC DNA]</scope>
    <source>
        <strain evidence="1 2">NCTC8684</strain>
    </source>
</reference>
<dbReference type="SUPFAM" id="SSF55681">
    <property type="entry name" value="Class II aaRS and biotin synthetases"/>
    <property type="match status" value="1"/>
</dbReference>
<evidence type="ECO:0000313" key="1">
    <source>
        <dbReference type="EMBL" id="SUX32767.1"/>
    </source>
</evidence>
<proteinExistence type="predicted"/>
<protein>
    <submittedName>
        <fullName evidence="1">Histidyl-tRNA synthetase</fullName>
    </submittedName>
</protein>
<dbReference type="AlphaFoldDB" id="A0AAX2M8D9"/>
<organism evidence="1 2">
    <name type="scientific">Chromobacterium violaceum</name>
    <dbReference type="NCBI Taxonomy" id="536"/>
    <lineage>
        <taxon>Bacteria</taxon>
        <taxon>Pseudomonadati</taxon>
        <taxon>Pseudomonadota</taxon>
        <taxon>Betaproteobacteria</taxon>
        <taxon>Neisseriales</taxon>
        <taxon>Chromobacteriaceae</taxon>
        <taxon>Chromobacterium</taxon>
    </lineage>
</organism>
<dbReference type="Gene3D" id="3.30.930.10">
    <property type="entry name" value="Bira Bifunctional Protein, Domain 2"/>
    <property type="match status" value="1"/>
</dbReference>
<dbReference type="Proteomes" id="UP000254029">
    <property type="component" value="Unassembled WGS sequence"/>
</dbReference>